<evidence type="ECO:0000313" key="4">
    <source>
        <dbReference type="Proteomes" id="UP000008810"/>
    </source>
</evidence>
<evidence type="ECO:0000313" key="2">
    <source>
        <dbReference type="EMBL" id="KQJ81496.1"/>
    </source>
</evidence>
<dbReference type="OMA" id="NQCGIKT"/>
<dbReference type="PANTHER" id="PTHR33431">
    <property type="entry name" value="ENABLED-LIKE PROTEIN (DUF1635)"/>
    <property type="match status" value="1"/>
</dbReference>
<dbReference type="EnsemblPlants" id="KQJ81496">
    <property type="protein sequence ID" value="KQJ81496"/>
    <property type="gene ID" value="BRADI_5g01120v3"/>
</dbReference>
<dbReference type="InParanoid" id="I1IVL4"/>
<keyword evidence="1" id="KW-0175">Coiled coil</keyword>
<sequence length="261" mass="27774">MEEEYHGGAALHHPLLHAAGRLHPSSAAALASYPTTHSQWDDDPPQQLLPLDYGGHDQQQQLREALLRALGELDASRAELRRVESERDEIRRHYHSLLLLLHHHHSSQPPPPGFELQGGCAAAMDELPQGIRTGTAASMSSEEGDYYAAEAEMALPEKGRLVEAVVAAGPLLQTLLLAGPLPRWRHPPPPAPADMVIPPFNPGAANANGNSSFSSASSSSPESGNCGGGPALPVVVALPLGQQQDALPCFRIMTTGSPFCM</sequence>
<reference evidence="2 3" key="1">
    <citation type="journal article" date="2010" name="Nature">
        <title>Genome sequencing and analysis of the model grass Brachypodium distachyon.</title>
        <authorList>
            <consortium name="International Brachypodium Initiative"/>
        </authorList>
    </citation>
    <scope>NUCLEOTIDE SEQUENCE [LARGE SCALE GENOMIC DNA]</scope>
    <source>
        <strain evidence="2 3">Bd21</strain>
    </source>
</reference>
<gene>
    <name evidence="2" type="ORF">BRADI_5g01120v3</name>
</gene>
<accession>I1IVL4</accession>
<dbReference type="EMBL" id="CM000884">
    <property type="protein sequence ID" value="KQJ81496.1"/>
    <property type="molecule type" value="Genomic_DNA"/>
</dbReference>
<organism evidence="3">
    <name type="scientific">Brachypodium distachyon</name>
    <name type="common">Purple false brome</name>
    <name type="synonym">Trachynia distachya</name>
    <dbReference type="NCBI Taxonomy" id="15368"/>
    <lineage>
        <taxon>Eukaryota</taxon>
        <taxon>Viridiplantae</taxon>
        <taxon>Streptophyta</taxon>
        <taxon>Embryophyta</taxon>
        <taxon>Tracheophyta</taxon>
        <taxon>Spermatophyta</taxon>
        <taxon>Magnoliopsida</taxon>
        <taxon>Liliopsida</taxon>
        <taxon>Poales</taxon>
        <taxon>Poaceae</taxon>
        <taxon>BOP clade</taxon>
        <taxon>Pooideae</taxon>
        <taxon>Stipodae</taxon>
        <taxon>Brachypodieae</taxon>
        <taxon>Brachypodium</taxon>
    </lineage>
</organism>
<dbReference type="HOGENOM" id="CLU_1099978_0_0_1"/>
<evidence type="ECO:0000313" key="3">
    <source>
        <dbReference type="EnsemblPlants" id="KQJ81496"/>
    </source>
</evidence>
<dbReference type="Proteomes" id="UP000008810">
    <property type="component" value="Chromosome 5"/>
</dbReference>
<dbReference type="Pfam" id="PF07795">
    <property type="entry name" value="DUF1635"/>
    <property type="match status" value="1"/>
</dbReference>
<feature type="coiled-coil region" evidence="1">
    <location>
        <begin position="66"/>
        <end position="93"/>
    </location>
</feature>
<dbReference type="InterPro" id="IPR012862">
    <property type="entry name" value="DUF1635"/>
</dbReference>
<keyword evidence="4" id="KW-1185">Reference proteome</keyword>
<dbReference type="STRING" id="15368.I1IVL4"/>
<reference evidence="3" key="3">
    <citation type="submission" date="2018-08" db="UniProtKB">
        <authorList>
            <consortium name="EnsemblPlants"/>
        </authorList>
    </citation>
    <scope>IDENTIFICATION</scope>
    <source>
        <strain evidence="3">cv. Bd21</strain>
    </source>
</reference>
<protein>
    <submittedName>
        <fullName evidence="2 3">Uncharacterized protein</fullName>
    </submittedName>
</protein>
<dbReference type="PANTHER" id="PTHR33431:SF3">
    <property type="entry name" value="ENABLED-LIKE PROTEIN (DUF1635)"/>
    <property type="match status" value="1"/>
</dbReference>
<reference evidence="2" key="2">
    <citation type="submission" date="2017-06" db="EMBL/GenBank/DDBJ databases">
        <title>WGS assembly of Brachypodium distachyon.</title>
        <authorList>
            <consortium name="The International Brachypodium Initiative"/>
            <person name="Lucas S."/>
            <person name="Harmon-Smith M."/>
            <person name="Lail K."/>
            <person name="Tice H."/>
            <person name="Grimwood J."/>
            <person name="Bruce D."/>
            <person name="Barry K."/>
            <person name="Shu S."/>
            <person name="Lindquist E."/>
            <person name="Wang M."/>
            <person name="Pitluck S."/>
            <person name="Vogel J.P."/>
            <person name="Garvin D.F."/>
            <person name="Mockler T.C."/>
            <person name="Schmutz J."/>
            <person name="Rokhsar D."/>
            <person name="Bevan M.W."/>
        </authorList>
    </citation>
    <scope>NUCLEOTIDE SEQUENCE</scope>
    <source>
        <strain evidence="2">Bd21</strain>
    </source>
</reference>
<dbReference type="Gramene" id="KQJ81496">
    <property type="protein sequence ID" value="KQJ81496"/>
    <property type="gene ID" value="BRADI_5g01120v3"/>
</dbReference>
<evidence type="ECO:0000256" key="1">
    <source>
        <dbReference type="SAM" id="Coils"/>
    </source>
</evidence>
<dbReference type="AlphaFoldDB" id="I1IVL4"/>
<name>I1IVL4_BRADI</name>
<dbReference type="eggNOG" id="ENOG502QVH2">
    <property type="taxonomic scope" value="Eukaryota"/>
</dbReference>
<proteinExistence type="predicted"/>